<feature type="region of interest" description="Disordered" evidence="1">
    <location>
        <begin position="114"/>
        <end position="147"/>
    </location>
</feature>
<dbReference type="InterPro" id="IPR052173">
    <property type="entry name" value="Beta-lactam_resp_regulator"/>
</dbReference>
<name>A0A8S0X040_9FIRM</name>
<dbReference type="PANTHER" id="PTHR34978">
    <property type="entry name" value="POSSIBLE SENSOR-TRANSDUCER PROTEIN BLAR"/>
    <property type="match status" value="1"/>
</dbReference>
<feature type="compositionally biased region" description="Polar residues" evidence="1">
    <location>
        <begin position="390"/>
        <end position="400"/>
    </location>
</feature>
<evidence type="ECO:0000259" key="3">
    <source>
        <dbReference type="Pfam" id="PF05569"/>
    </source>
</evidence>
<feature type="transmembrane region" description="Helical" evidence="2">
    <location>
        <begin position="318"/>
        <end position="341"/>
    </location>
</feature>
<dbReference type="InterPro" id="IPR018711">
    <property type="entry name" value="NAGPA"/>
</dbReference>
<dbReference type="PANTHER" id="PTHR34978:SF3">
    <property type="entry name" value="SLR0241 PROTEIN"/>
    <property type="match status" value="1"/>
</dbReference>
<keyword evidence="2" id="KW-0812">Transmembrane</keyword>
<dbReference type="CDD" id="cd07341">
    <property type="entry name" value="M56_BlaR1_MecR1_like"/>
    <property type="match status" value="1"/>
</dbReference>
<evidence type="ECO:0000256" key="1">
    <source>
        <dbReference type="SAM" id="MobiDB-lite"/>
    </source>
</evidence>
<protein>
    <submittedName>
        <fullName evidence="5">BlaR1 peptidase M56</fullName>
    </submittedName>
    <submittedName>
        <fullName evidence="6">Exopolysaccharide biosynthesis protein</fullName>
    </submittedName>
</protein>
<gene>
    <name evidence="6" type="ORF">DEACI_2890</name>
    <name evidence="5" type="ORF">DEACI_3025</name>
</gene>
<dbReference type="AlphaFoldDB" id="A0A8S0X040"/>
<dbReference type="Pfam" id="PF09992">
    <property type="entry name" value="NAGPA"/>
    <property type="match status" value="1"/>
</dbReference>
<dbReference type="EMBL" id="CDGJ01000081">
    <property type="protein sequence ID" value="CEJ08414.1"/>
    <property type="molecule type" value="Genomic_DNA"/>
</dbReference>
<evidence type="ECO:0000259" key="4">
    <source>
        <dbReference type="Pfam" id="PF09992"/>
    </source>
</evidence>
<feature type="region of interest" description="Disordered" evidence="1">
    <location>
        <begin position="390"/>
        <end position="421"/>
    </location>
</feature>
<reference evidence="5" key="2">
    <citation type="submission" date="2020-01" db="EMBL/GenBank/DDBJ databases">
        <authorList>
            <person name="Hornung B."/>
        </authorList>
    </citation>
    <scope>NUCLEOTIDE SEQUENCE</scope>
    <source>
        <strain evidence="5">PacBioINE</strain>
    </source>
</reference>
<accession>A0A8S0X040</accession>
<feature type="transmembrane region" description="Helical" evidence="2">
    <location>
        <begin position="268"/>
        <end position="291"/>
    </location>
</feature>
<dbReference type="Pfam" id="PF05569">
    <property type="entry name" value="Peptidase_M56"/>
    <property type="match status" value="2"/>
</dbReference>
<evidence type="ECO:0000256" key="2">
    <source>
        <dbReference type="SAM" id="Phobius"/>
    </source>
</evidence>
<evidence type="ECO:0000313" key="5">
    <source>
        <dbReference type="EMBL" id="CAA7602351.1"/>
    </source>
</evidence>
<keyword evidence="2" id="KW-0472">Membrane</keyword>
<feature type="domain" description="Phosphodiester glycosidase" evidence="4">
    <location>
        <begin position="487"/>
        <end position="667"/>
    </location>
</feature>
<feature type="domain" description="Peptidase M56" evidence="3">
    <location>
        <begin position="12"/>
        <end position="71"/>
    </location>
</feature>
<feature type="transmembrane region" description="Helical" evidence="2">
    <location>
        <begin position="45"/>
        <end position="69"/>
    </location>
</feature>
<feature type="transmembrane region" description="Helical" evidence="2">
    <location>
        <begin position="362"/>
        <end position="381"/>
    </location>
</feature>
<dbReference type="Proteomes" id="UP000836597">
    <property type="component" value="Chromosome"/>
</dbReference>
<dbReference type="KEGG" id="aacx:DEACI_3025"/>
<dbReference type="EMBL" id="LR746496">
    <property type="protein sequence ID" value="CAA7602351.1"/>
    <property type="molecule type" value="Genomic_DNA"/>
</dbReference>
<feature type="domain" description="Peptidase M56" evidence="3">
    <location>
        <begin position="153"/>
        <end position="354"/>
    </location>
</feature>
<feature type="transmembrane region" description="Helical" evidence="2">
    <location>
        <begin position="12"/>
        <end position="33"/>
    </location>
</feature>
<dbReference type="Proteomes" id="UP001071230">
    <property type="component" value="Unassembled WGS sequence"/>
</dbReference>
<keyword evidence="7" id="KW-1185">Reference proteome</keyword>
<proteinExistence type="predicted"/>
<keyword evidence="2" id="KW-1133">Transmembrane helix</keyword>
<organism evidence="5">
    <name type="scientific">Acididesulfobacillus acetoxydans</name>
    <dbReference type="NCBI Taxonomy" id="1561005"/>
    <lineage>
        <taxon>Bacteria</taxon>
        <taxon>Bacillati</taxon>
        <taxon>Bacillota</taxon>
        <taxon>Clostridia</taxon>
        <taxon>Eubacteriales</taxon>
        <taxon>Peptococcaceae</taxon>
        <taxon>Acididesulfobacillus</taxon>
    </lineage>
</organism>
<feature type="transmembrane region" description="Helical" evidence="2">
    <location>
        <begin position="158"/>
        <end position="180"/>
    </location>
</feature>
<dbReference type="InterPro" id="IPR008756">
    <property type="entry name" value="Peptidase_M56"/>
</dbReference>
<evidence type="ECO:0000313" key="7">
    <source>
        <dbReference type="Proteomes" id="UP001071230"/>
    </source>
</evidence>
<reference evidence="6" key="1">
    <citation type="submission" date="2014-11" db="EMBL/GenBank/DDBJ databases">
        <authorList>
            <person name="Hornung B.V."/>
        </authorList>
    </citation>
    <scope>NUCLEOTIDE SEQUENCE</scope>
    <source>
        <strain evidence="6">INE</strain>
    </source>
</reference>
<sequence length="674" mass="72995">MLDLLMTPFHWVLYSSLMACLIVPIILGLKWLFKSQMPPSWHYWIWFLLLVRLAIPLAPASSLSVLNIVPAFGDVLAKTYLLAPTGKNFTEKIGAAAVPASGITQPRVAVSGQGLTDPLSRSGQTGGKGQGEAVARPGDSRGHTMAQTMGRPVDAGQMALSALLVWLAGAMLFGLYVIFVNGRLFLRVEKTAREPQEFERELLERSKRILNLKADIRLRISPLVRMPVLFGFLRPTLLLPAGLPDQINPHELKHIFLHELVHYRQRDFLVNGLMVFLKGIYWFDPLVWYAFYLMRQDIEMACDARVLSHLDPTERSHYGYTMIHLLQIAKPQGFPGGMGILGKPSRMKRRIIMISSFKKGSAMRVALGVALLMVLGVILLTRAPNSSAESLHTSQAQGANLKSAGADSGSGSGKDGHSALGVNTQNNVVSKQVPAAPNNGIRIQSIQGQTFKGEVMLIKDPKRVKAVMTNQPGVAGERITSFVKQTGALAGINAGGFNDPNGKGNGSFPEGLTVHDGKLVYNSAGKAVVHQVIGIDSQGKLIIAPMSADELVAKHIQEAVTFYGPTLIKNGTPVIEGDGGIGIAPRTGIGQTADGTIIFVVIDGRQPTWSWGATGRDLMNVFLEYHAINAVNLDGGSSTEMVYQGKVINHLWDIFGERRVPTAFVVMPQAGKAS</sequence>
<evidence type="ECO:0000313" key="6">
    <source>
        <dbReference type="EMBL" id="CEJ08414.1"/>
    </source>
</evidence>